<keyword evidence="2" id="KW-1185">Reference proteome</keyword>
<sequence length="94" mass="10757">MVMWLDGSAIVSVNQRKKVEPETTGPNRVLTSINPKGIDYFWEVLFQDLPEVVDTQQDIWRNVATDGKAVWVNAECAECVFVFFTETIWFELGS</sequence>
<proteinExistence type="predicted"/>
<gene>
    <name evidence="1" type="primary">Necator_chrV.g19489</name>
    <name evidence="1" type="ORF">RB195_014697</name>
</gene>
<protein>
    <submittedName>
        <fullName evidence="1">Uncharacterized protein</fullName>
    </submittedName>
</protein>
<evidence type="ECO:0000313" key="1">
    <source>
        <dbReference type="EMBL" id="KAK6756438.1"/>
    </source>
</evidence>
<dbReference type="EMBL" id="JAVFWL010000005">
    <property type="protein sequence ID" value="KAK6756438.1"/>
    <property type="molecule type" value="Genomic_DNA"/>
</dbReference>
<comment type="caution">
    <text evidence="1">The sequence shown here is derived from an EMBL/GenBank/DDBJ whole genome shotgun (WGS) entry which is preliminary data.</text>
</comment>
<reference evidence="1 2" key="1">
    <citation type="submission" date="2023-08" db="EMBL/GenBank/DDBJ databases">
        <title>A Necator americanus chromosomal reference genome.</title>
        <authorList>
            <person name="Ilik V."/>
            <person name="Petrzelkova K.J."/>
            <person name="Pardy F."/>
            <person name="Fuh T."/>
            <person name="Niatou-Singa F.S."/>
            <person name="Gouil Q."/>
            <person name="Baker L."/>
            <person name="Ritchie M.E."/>
            <person name="Jex A.R."/>
            <person name="Gazzola D."/>
            <person name="Li H."/>
            <person name="Toshio Fujiwara R."/>
            <person name="Zhan B."/>
            <person name="Aroian R.V."/>
            <person name="Pafco B."/>
            <person name="Schwarz E.M."/>
        </authorList>
    </citation>
    <scope>NUCLEOTIDE SEQUENCE [LARGE SCALE GENOMIC DNA]</scope>
    <source>
        <strain evidence="1 2">Aroian</strain>
        <tissue evidence="1">Whole animal</tissue>
    </source>
</reference>
<accession>A0ABR1E1M6</accession>
<evidence type="ECO:0000313" key="2">
    <source>
        <dbReference type="Proteomes" id="UP001303046"/>
    </source>
</evidence>
<name>A0ABR1E1M6_NECAM</name>
<dbReference type="Proteomes" id="UP001303046">
    <property type="component" value="Unassembled WGS sequence"/>
</dbReference>
<organism evidence="1 2">
    <name type="scientific">Necator americanus</name>
    <name type="common">Human hookworm</name>
    <dbReference type="NCBI Taxonomy" id="51031"/>
    <lineage>
        <taxon>Eukaryota</taxon>
        <taxon>Metazoa</taxon>
        <taxon>Ecdysozoa</taxon>
        <taxon>Nematoda</taxon>
        <taxon>Chromadorea</taxon>
        <taxon>Rhabditida</taxon>
        <taxon>Rhabditina</taxon>
        <taxon>Rhabditomorpha</taxon>
        <taxon>Strongyloidea</taxon>
        <taxon>Ancylostomatidae</taxon>
        <taxon>Bunostominae</taxon>
        <taxon>Necator</taxon>
    </lineage>
</organism>